<dbReference type="RefSeq" id="WP_218326936.1">
    <property type="nucleotide sequence ID" value="NZ_JAHUZB010000005.1"/>
</dbReference>
<protein>
    <submittedName>
        <fullName evidence="1">Uncharacterized protein</fullName>
    </submittedName>
</protein>
<name>A0ABS6TFV0_9ENTE</name>
<accession>A0ABS6TFV0</accession>
<reference evidence="1 2" key="1">
    <citation type="submission" date="2021-06" db="EMBL/GenBank/DDBJ databases">
        <title>Enterococcus alishanensis sp. nov., a novel lactic acid bacterium isolated from fresh coffee beans.</title>
        <authorList>
            <person name="Chen Y.-S."/>
        </authorList>
    </citation>
    <scope>NUCLEOTIDE SEQUENCE [LARGE SCALE GENOMIC DNA]</scope>
    <source>
        <strain evidence="1 2">ALS3</strain>
    </source>
</reference>
<proteinExistence type="predicted"/>
<dbReference type="Proteomes" id="UP000774130">
    <property type="component" value="Unassembled WGS sequence"/>
</dbReference>
<evidence type="ECO:0000313" key="2">
    <source>
        <dbReference type="Proteomes" id="UP000774130"/>
    </source>
</evidence>
<organism evidence="1 2">
    <name type="scientific">Enterococcus alishanensis</name>
    <dbReference type="NCBI Taxonomy" id="1303817"/>
    <lineage>
        <taxon>Bacteria</taxon>
        <taxon>Bacillati</taxon>
        <taxon>Bacillota</taxon>
        <taxon>Bacilli</taxon>
        <taxon>Lactobacillales</taxon>
        <taxon>Enterococcaceae</taxon>
        <taxon>Enterococcus</taxon>
    </lineage>
</organism>
<evidence type="ECO:0000313" key="1">
    <source>
        <dbReference type="EMBL" id="MBV7391732.1"/>
    </source>
</evidence>
<comment type="caution">
    <text evidence="1">The sequence shown here is derived from an EMBL/GenBank/DDBJ whole genome shotgun (WGS) entry which is preliminary data.</text>
</comment>
<keyword evidence="2" id="KW-1185">Reference proteome</keyword>
<sequence length="87" mass="9490">MKYGDDAAKALGNKLSKIPIPVVDEFVDSNGYLTKVIGKGDLGDYSKILKSDIAKGKNVGKYKKASGAKLKVETTMNSKIPIFHRFK</sequence>
<dbReference type="EMBL" id="JAHUZB010000005">
    <property type="protein sequence ID" value="MBV7391732.1"/>
    <property type="molecule type" value="Genomic_DNA"/>
</dbReference>
<gene>
    <name evidence="1" type="ORF">KUA55_13675</name>
</gene>